<dbReference type="AlphaFoldDB" id="A0A6N8TUX0"/>
<organism evidence="3 4">
    <name type="scientific">Salinicoccus hispanicus</name>
    <dbReference type="NCBI Taxonomy" id="157225"/>
    <lineage>
        <taxon>Bacteria</taxon>
        <taxon>Bacillati</taxon>
        <taxon>Bacillota</taxon>
        <taxon>Bacilli</taxon>
        <taxon>Bacillales</taxon>
        <taxon>Staphylococcaceae</taxon>
        <taxon>Salinicoccus</taxon>
    </lineage>
</organism>
<dbReference type="InterPro" id="IPR013783">
    <property type="entry name" value="Ig-like_fold"/>
</dbReference>
<accession>A0A6N8TUX0</accession>
<feature type="compositionally biased region" description="Acidic residues" evidence="1">
    <location>
        <begin position="155"/>
        <end position="166"/>
    </location>
</feature>
<evidence type="ECO:0000259" key="2">
    <source>
        <dbReference type="Pfam" id="PF16403"/>
    </source>
</evidence>
<protein>
    <submittedName>
        <fullName evidence="3">DUF5011 domain-containing protein</fullName>
    </submittedName>
</protein>
<feature type="region of interest" description="Disordered" evidence="1">
    <location>
        <begin position="142"/>
        <end position="167"/>
    </location>
</feature>
<keyword evidence="4" id="KW-1185">Reference proteome</keyword>
<dbReference type="EMBL" id="WUUK01000001">
    <property type="protein sequence ID" value="MXQ49708.1"/>
    <property type="molecule type" value="Genomic_DNA"/>
</dbReference>
<dbReference type="Gene3D" id="2.60.40.10">
    <property type="entry name" value="Immunoglobulins"/>
    <property type="match status" value="2"/>
</dbReference>
<evidence type="ECO:0000313" key="3">
    <source>
        <dbReference type="EMBL" id="MXQ49708.1"/>
    </source>
</evidence>
<dbReference type="RefSeq" id="WP_160650828.1">
    <property type="nucleotide sequence ID" value="NZ_JBHRWU010000001.1"/>
</dbReference>
<dbReference type="OrthoDB" id="2195004at2"/>
<reference evidence="3 4" key="1">
    <citation type="submission" date="2019-12" db="EMBL/GenBank/DDBJ databases">
        <title>Salinicoccus cyprini sp. nov., isolated from gastro-intestinal tract of mirror carp, Cyprinus carpio var. specularis, collected from Gobind Sagar Reservoir, Himachal Pradesh, India.</title>
        <authorList>
            <person name="Talwar C."/>
            <person name="Singh A.K."/>
            <person name="Lal R."/>
            <person name="Negi R.K."/>
        </authorList>
    </citation>
    <scope>NUCLEOTIDE SEQUENCE [LARGE SCALE GENOMIC DNA]</scope>
    <source>
        <strain evidence="3 4">J-82</strain>
    </source>
</reference>
<evidence type="ECO:0000313" key="4">
    <source>
        <dbReference type="Proteomes" id="UP000436284"/>
    </source>
</evidence>
<name>A0A6N8TUX0_9STAP</name>
<feature type="domain" description="Pesticidal crystal protein Cry22Aa Ig-like" evidence="2">
    <location>
        <begin position="68"/>
        <end position="139"/>
    </location>
</feature>
<gene>
    <name evidence="3" type="ORF">GQ671_00160</name>
</gene>
<comment type="caution">
    <text evidence="3">The sequence shown here is derived from an EMBL/GenBank/DDBJ whole genome shotgun (WGS) entry which is preliminary data.</text>
</comment>
<dbReference type="Proteomes" id="UP000436284">
    <property type="component" value="Unassembled WGS sequence"/>
</dbReference>
<sequence>MNSSTVIKIMAGLLPAAPITGELLDAQISQVSISDSESDTEGDSRYADYEGPTMEEEIASHSGSVPDLRGTEVYNVQVGDDFNPLAGVYAIDSQDGDITENIEITSDNVDTSQPGSYTVEYRVENSRGGWYEYTRSIEVSNASTDPVPMIPPTEAELEGDSEESEEASASSAITFIGLEDITIQQDEEFNPKEDVEIIDVDGSDITHRAYISGEVDTNTPGEYTIAYAVFDHFGDPHAKARTITVE</sequence>
<proteinExistence type="predicted"/>
<feature type="domain" description="Pesticidal crystal protein Cry22Aa Ig-like" evidence="2">
    <location>
        <begin position="173"/>
        <end position="245"/>
    </location>
</feature>
<dbReference type="InterPro" id="IPR032179">
    <property type="entry name" value="Cry22Aa_Ig-like"/>
</dbReference>
<dbReference type="Pfam" id="PF16403">
    <property type="entry name" value="Bact_surface_Ig-like"/>
    <property type="match status" value="2"/>
</dbReference>
<evidence type="ECO:0000256" key="1">
    <source>
        <dbReference type="SAM" id="MobiDB-lite"/>
    </source>
</evidence>